<feature type="transmembrane region" description="Helical" evidence="2">
    <location>
        <begin position="316"/>
        <end position="334"/>
    </location>
</feature>
<keyword evidence="2" id="KW-0812">Transmembrane</keyword>
<feature type="region of interest" description="Disordered" evidence="1">
    <location>
        <begin position="1117"/>
        <end position="1143"/>
    </location>
</feature>
<dbReference type="InterPro" id="IPR041679">
    <property type="entry name" value="DNA2/NAM7-like_C"/>
</dbReference>
<proteinExistence type="predicted"/>
<feature type="transmembrane region" description="Helical" evidence="2">
    <location>
        <begin position="279"/>
        <end position="304"/>
    </location>
</feature>
<dbReference type="SUPFAM" id="SSF52540">
    <property type="entry name" value="P-loop containing nucleoside triphosphate hydrolases"/>
    <property type="match status" value="1"/>
</dbReference>
<dbReference type="PANTHER" id="PTHR10887">
    <property type="entry name" value="DNA2/NAM7 HELICASE FAMILY"/>
    <property type="match status" value="1"/>
</dbReference>
<feature type="region of interest" description="Disordered" evidence="1">
    <location>
        <begin position="1832"/>
        <end position="1860"/>
    </location>
</feature>
<dbReference type="OrthoDB" id="6513042at2759"/>
<dbReference type="Pfam" id="PF13087">
    <property type="entry name" value="AAA_12"/>
    <property type="match status" value="1"/>
</dbReference>
<feature type="compositionally biased region" description="Basic residues" evidence="1">
    <location>
        <begin position="932"/>
        <end position="947"/>
    </location>
</feature>
<keyword evidence="2" id="KW-0472">Membrane</keyword>
<dbReference type="GO" id="GO:0035194">
    <property type="term" value="P:regulatory ncRNA-mediated post-transcriptional gene silencing"/>
    <property type="evidence" value="ECO:0007669"/>
    <property type="project" value="TreeGrafter"/>
</dbReference>
<reference evidence="4 5" key="1">
    <citation type="journal article" date="2018" name="PLoS ONE">
        <title>The draft genome of Kipferlia bialata reveals reductive genome evolution in fornicate parasites.</title>
        <authorList>
            <person name="Tanifuji G."/>
            <person name="Takabayashi S."/>
            <person name="Kume K."/>
            <person name="Takagi M."/>
            <person name="Nakayama T."/>
            <person name="Kamikawa R."/>
            <person name="Inagaki Y."/>
            <person name="Hashimoto T."/>
        </authorList>
    </citation>
    <scope>NUCLEOTIDE SEQUENCE [LARGE SCALE GENOMIC DNA]</scope>
    <source>
        <strain evidence="4">NY0173</strain>
    </source>
</reference>
<keyword evidence="5" id="KW-1185">Reference proteome</keyword>
<dbReference type="InterPro" id="IPR041677">
    <property type="entry name" value="DNA2/NAM7_AAA_11"/>
</dbReference>
<feature type="non-terminal residue" evidence="4">
    <location>
        <position position="1"/>
    </location>
</feature>
<feature type="region of interest" description="Disordered" evidence="1">
    <location>
        <begin position="189"/>
        <end position="209"/>
    </location>
</feature>
<dbReference type="GO" id="GO:0004386">
    <property type="term" value="F:helicase activity"/>
    <property type="evidence" value="ECO:0007669"/>
    <property type="project" value="InterPro"/>
</dbReference>
<gene>
    <name evidence="4" type="ORF">KIPB_004692</name>
</gene>
<dbReference type="SUPFAM" id="SSF52047">
    <property type="entry name" value="RNI-like"/>
    <property type="match status" value="1"/>
</dbReference>
<dbReference type="PROSITE" id="PS50132">
    <property type="entry name" value="RGS"/>
    <property type="match status" value="1"/>
</dbReference>
<dbReference type="SMART" id="SM00368">
    <property type="entry name" value="LRR_RI"/>
    <property type="match status" value="2"/>
</dbReference>
<keyword evidence="2" id="KW-1133">Transmembrane helix</keyword>
<evidence type="ECO:0000259" key="3">
    <source>
        <dbReference type="PROSITE" id="PS50132"/>
    </source>
</evidence>
<evidence type="ECO:0000313" key="4">
    <source>
        <dbReference type="EMBL" id="GIQ83381.1"/>
    </source>
</evidence>
<evidence type="ECO:0000256" key="1">
    <source>
        <dbReference type="SAM" id="MobiDB-lite"/>
    </source>
</evidence>
<feature type="region of interest" description="Disordered" evidence="1">
    <location>
        <begin position="923"/>
        <end position="967"/>
    </location>
</feature>
<dbReference type="GO" id="GO:0005829">
    <property type="term" value="C:cytosol"/>
    <property type="evidence" value="ECO:0007669"/>
    <property type="project" value="TreeGrafter"/>
</dbReference>
<organism evidence="4 5">
    <name type="scientific">Kipferlia bialata</name>
    <dbReference type="NCBI Taxonomy" id="797122"/>
    <lineage>
        <taxon>Eukaryota</taxon>
        <taxon>Metamonada</taxon>
        <taxon>Carpediemonas-like organisms</taxon>
        <taxon>Kipferlia</taxon>
    </lineage>
</organism>
<comment type="caution">
    <text evidence="4">The sequence shown here is derived from an EMBL/GenBank/DDBJ whole genome shotgun (WGS) entry which is preliminary data.</text>
</comment>
<feature type="transmembrane region" description="Helical" evidence="2">
    <location>
        <begin position="15"/>
        <end position="33"/>
    </location>
</feature>
<evidence type="ECO:0000313" key="5">
    <source>
        <dbReference type="Proteomes" id="UP000265618"/>
    </source>
</evidence>
<dbReference type="InterPro" id="IPR045055">
    <property type="entry name" value="DNA2/NAM7-like"/>
</dbReference>
<dbReference type="InterPro" id="IPR016137">
    <property type="entry name" value="RGS"/>
</dbReference>
<name>A0A9K3GIG1_9EUKA</name>
<dbReference type="Pfam" id="PF13086">
    <property type="entry name" value="AAA_11"/>
    <property type="match status" value="2"/>
</dbReference>
<evidence type="ECO:0000256" key="2">
    <source>
        <dbReference type="SAM" id="Phobius"/>
    </source>
</evidence>
<dbReference type="InterPro" id="IPR047187">
    <property type="entry name" value="SF1_C_Upf1"/>
</dbReference>
<dbReference type="EMBL" id="BDIP01001027">
    <property type="protein sequence ID" value="GIQ83381.1"/>
    <property type="molecule type" value="Genomic_DNA"/>
</dbReference>
<feature type="domain" description="RGS" evidence="3">
    <location>
        <begin position="346"/>
        <end position="478"/>
    </location>
</feature>
<dbReference type="CDD" id="cd18808">
    <property type="entry name" value="SF1_C_Upf1"/>
    <property type="match status" value="1"/>
</dbReference>
<dbReference type="Pfam" id="PF13516">
    <property type="entry name" value="LRR_6"/>
    <property type="match status" value="2"/>
</dbReference>
<dbReference type="Gene3D" id="3.40.50.300">
    <property type="entry name" value="P-loop containing nucleotide triphosphate hydrolases"/>
    <property type="match status" value="2"/>
</dbReference>
<dbReference type="InterPro" id="IPR001611">
    <property type="entry name" value="Leu-rich_rpt"/>
</dbReference>
<dbReference type="InterPro" id="IPR032675">
    <property type="entry name" value="LRR_dom_sf"/>
</dbReference>
<dbReference type="Proteomes" id="UP000265618">
    <property type="component" value="Unassembled WGS sequence"/>
</dbReference>
<dbReference type="PANTHER" id="PTHR10887:SF322">
    <property type="entry name" value="HELICASE MOV-10"/>
    <property type="match status" value="1"/>
</dbReference>
<accession>A0A9K3GIG1</accession>
<protein>
    <recommendedName>
        <fullName evidence="3">RGS domain-containing protein</fullName>
    </recommendedName>
</protein>
<dbReference type="InterPro" id="IPR027417">
    <property type="entry name" value="P-loop_NTPase"/>
</dbReference>
<sequence length="1860" mass="203100">GWGVMLIVGVTSRMFISNTVSVIIHTIINVIFTSRAYHFIFHLCNRDTRQSHKYLYVMATTYVVLTLCDMIGKFTVEYHSTQVGGFFGTFVNVMRACIILNRLFQIGGELFFFHGVVYTDLLMTGSTSEVTESSEETPAVCTRAVSAPSDTLHTNADSALTDDMPQPIQRTESTPHSVVMSLIRDCMEGEGQEAGSSTESLEDPLEPLGYREPTRSEVVSWQRERSIHYSSKYPDNPMYSVDCIQSTTSEAISPEEIMPLNEAQIQALMVKRRRFNALYNLYFVLLALVFLARCIVVQTIYNALTDAPTFLQHCHVVWTILIVNSVMLVILSAMNPMVVSRGIPETLGDLFAIEHGHSLFMGYLKKRGAKDRSVIALEFVQECQRYRLDCAQKQDREDLVDITRMAYTIYALYLHSETGHPPVLSVSEAALHQTRSNLTDMFMPRGRWLDLRGNALGDQGMKVLCTALRSLSFLRKLDLGDNGIGCEGMKFVAYALDATTQLTHLALGENPFLYLGLKRLVGALYNLPSLAVLRLEGVDMFEQGSLLFSAYVKRTPTLSEVVVSGSRLVSLTAPAMGLDATGMEDVTAEIANPTVRISRDSICVVAVPPMGQPAVDIPEPELREIRGHLDPSLSNTIIQMMQHPTHGNDANGTTVVIHGNQCRLSDVTPSSQNPRYVCVPVGSSSNDVLALLSDVASVNAILIWKEAKLKKLQSRLSGLVSAVGKAIGWGHLPVPVCALDPQRHLLVEELPTLESLFPYPCETSDIRCIWGDMDPSLVSGIRDVLRWPFLIPGFRVPGTTIILHGRDCQMPSDGPYAHSPPYLLIGVPSSLGDITARVRDVGPINSILLLKDGKCKFQRMLPGILSAILGGMEETQLTVPVVAYDPKEHVYIRPLTQICEQYAEAVPSPAEVSEVVRADDPVPAVPIPQKKGAGKRAKEAKKAKKARKEAVESGADASTEQPTHSVAPVREQTGLAPWAKPIPRREFYNQAPTAKTSEVQTLTMSCVPGGTYSISPGVVLPRPLFVTIYPLAARDVLSVTDQMEEGKAKITFRPTHPVNVEAIVTLRGNMQGKGGGKCEKDESTNTIILSLSLLSEDEVSRLAAPVLPYLKAEDRLGDERRRKKHRVSAPGGQDAPPSLPLTLGAGGEDLGERRFVHLPKSLDWPPQTIRDIYNRVPGAHSVRPLALRVEAVEAEGDSQGDMFPCLTDTVASPIGEELAGIYTARLRLGVYLERLQQEDDIRLYDDPDTTPIKCGDISYGQGAMYMFKDLKALEEGRPSVTVGDLVGFLPHQSDTEYIGRVEEVLLDSVKVAFDSGLRSVLGRLRFMAQSGPFLRMHQAINMAEKYDIVRRLCPVYDPDVHDRRATEADVTGGTVHAELDGKSGLNMRQTCAIAGVLAAGGGDADDDRPYLIFGPPGTGKTTTIIALACVLLNRGHRILVCAPSNAASDLLAERMLVAMPKLKLARIMAYTRKLDTLSAQLQKCVPQDTDGHPGVPTDVDRFDCVVCTCSMAVSLPRGSGFTHVLVDEAGSGLETDVLCALQAEPDAVYVLAGDPRQLGPVVTNSINQNQLGYGVSAMDRLIADPAMKGSWTMLNENYRNHPAILRPSSTMFYGGDLIARAGPRSLSLCRSPSLPCSGFPLSFTGVMGRNVREGCSPSWCNPEEVSVAVATTLSILRRDGVDPSEIAVVTPYRLQATKIRQALKREGVTDISVGSVEVMQGREFDAVVISTVRACDARSISNDIRHVLGFVSHPRRLNVSITRARALVAIIGNAEALCIDPHWRALLQYIKRHGGATGVCSAIPSEGEGVTPETDRVQRSVVNLVKTSRHERARGKGKCSGGESEQARALLNDTVKVTEE</sequence>
<dbReference type="GO" id="GO:0043186">
    <property type="term" value="C:P granule"/>
    <property type="evidence" value="ECO:0007669"/>
    <property type="project" value="TreeGrafter"/>
</dbReference>
<dbReference type="Gene3D" id="3.80.10.10">
    <property type="entry name" value="Ribonuclease Inhibitor"/>
    <property type="match status" value="1"/>
</dbReference>
<feature type="transmembrane region" description="Helical" evidence="2">
    <location>
        <begin position="54"/>
        <end position="72"/>
    </location>
</feature>